<dbReference type="SMART" id="SM00871">
    <property type="entry name" value="AraC_E_bind"/>
    <property type="match status" value="1"/>
</dbReference>
<dbReference type="InterPro" id="IPR018062">
    <property type="entry name" value="HTH_AraC-typ_CS"/>
</dbReference>
<keyword evidence="2" id="KW-0238">DNA-binding</keyword>
<dbReference type="InterPro" id="IPR010499">
    <property type="entry name" value="AraC_E-bd"/>
</dbReference>
<dbReference type="SUPFAM" id="SSF55136">
    <property type="entry name" value="Probable bacterial effector-binding domain"/>
    <property type="match status" value="1"/>
</dbReference>
<evidence type="ECO:0000259" key="4">
    <source>
        <dbReference type="PROSITE" id="PS01124"/>
    </source>
</evidence>
<evidence type="ECO:0000256" key="3">
    <source>
        <dbReference type="ARBA" id="ARBA00023163"/>
    </source>
</evidence>
<evidence type="ECO:0000313" key="5">
    <source>
        <dbReference type="EMBL" id="TYS88767.1"/>
    </source>
</evidence>
<comment type="caution">
    <text evidence="5">The sequence shown here is derived from an EMBL/GenBank/DDBJ whole genome shotgun (WGS) entry which is preliminary data.</text>
</comment>
<dbReference type="Proteomes" id="UP000324269">
    <property type="component" value="Unassembled WGS sequence"/>
</dbReference>
<evidence type="ECO:0000256" key="2">
    <source>
        <dbReference type="ARBA" id="ARBA00023125"/>
    </source>
</evidence>
<dbReference type="PANTHER" id="PTHR40055:SF1">
    <property type="entry name" value="TRANSCRIPTIONAL REGULATOR YGIV-RELATED"/>
    <property type="match status" value="1"/>
</dbReference>
<dbReference type="InterPro" id="IPR018060">
    <property type="entry name" value="HTH_AraC"/>
</dbReference>
<dbReference type="RefSeq" id="WP_148968059.1">
    <property type="nucleotide sequence ID" value="NZ_JBNIKW010000001.1"/>
</dbReference>
<feature type="domain" description="HTH araC/xylS-type" evidence="4">
    <location>
        <begin position="12"/>
        <end position="111"/>
    </location>
</feature>
<dbReference type="PROSITE" id="PS01124">
    <property type="entry name" value="HTH_ARAC_FAMILY_2"/>
    <property type="match status" value="1"/>
</dbReference>
<dbReference type="EMBL" id="VTEZ01000001">
    <property type="protein sequence ID" value="TYS88767.1"/>
    <property type="molecule type" value="Genomic_DNA"/>
</dbReference>
<accession>A0A5D4U4X2</accession>
<dbReference type="SMART" id="SM00342">
    <property type="entry name" value="HTH_ARAC"/>
    <property type="match status" value="1"/>
</dbReference>
<dbReference type="InterPro" id="IPR050908">
    <property type="entry name" value="SmbC-like"/>
</dbReference>
<dbReference type="InterPro" id="IPR029442">
    <property type="entry name" value="GyrI-like"/>
</dbReference>
<protein>
    <submittedName>
        <fullName evidence="5">AraC family transcriptional regulator</fullName>
    </submittedName>
</protein>
<dbReference type="Pfam" id="PF06445">
    <property type="entry name" value="GyrI-like"/>
    <property type="match status" value="1"/>
</dbReference>
<gene>
    <name evidence="5" type="ORF">FZC85_05005</name>
</gene>
<dbReference type="InterPro" id="IPR011256">
    <property type="entry name" value="Reg_factor_effector_dom_sf"/>
</dbReference>
<dbReference type="Gene3D" id="3.20.80.10">
    <property type="entry name" value="Regulatory factor, effector binding domain"/>
    <property type="match status" value="1"/>
</dbReference>
<dbReference type="AlphaFoldDB" id="A0A5D4U4X2"/>
<reference evidence="5 6" key="1">
    <citation type="submission" date="2019-08" db="EMBL/GenBank/DDBJ databases">
        <title>Bacillus genomes from the desert of Cuatro Cienegas, Coahuila.</title>
        <authorList>
            <person name="Olmedo-Alvarez G."/>
        </authorList>
    </citation>
    <scope>NUCLEOTIDE SEQUENCE [LARGE SCALE GENOMIC DNA]</scope>
    <source>
        <strain evidence="5 6">CH87b_3T</strain>
    </source>
</reference>
<dbReference type="PROSITE" id="PS00041">
    <property type="entry name" value="HTH_ARAC_FAMILY_1"/>
    <property type="match status" value="1"/>
</dbReference>
<sequence length="312" mass="36344">MPQDKIQRNQIDKVVEYINQHLSEDLSLEQLAKVSTYSPYHFQRLFKGLIGETPAGYVKRMRLENAAHMLIYEPQLPITQIAFICGFSSLSYFTYSFNTYFKANPKSWREGAYLERFPREYQNSKKSKLFSTKAKASQGEESYNEFKWLDLSKVKIAHFPECSTVNRFHIGSYIEGIPEAWQDLYRWGNARNLIEKSPLIFGVPKSNPYITPPEKSRYECRLAVENQNDAEDEELYLFRGSMHVVYEFDEPVDYLERGKLIECYSELYSYWLPKSGYRYLGNPIELVEMISLKGTLDIGCSIKAIALAIEPN</sequence>
<dbReference type="PANTHER" id="PTHR40055">
    <property type="entry name" value="TRANSCRIPTIONAL REGULATOR YGIV-RELATED"/>
    <property type="match status" value="1"/>
</dbReference>
<organism evidence="5 6">
    <name type="scientific">Rossellomorea aquimaris</name>
    <dbReference type="NCBI Taxonomy" id="189382"/>
    <lineage>
        <taxon>Bacteria</taxon>
        <taxon>Bacillati</taxon>
        <taxon>Bacillota</taxon>
        <taxon>Bacilli</taxon>
        <taxon>Bacillales</taxon>
        <taxon>Bacillaceae</taxon>
        <taxon>Rossellomorea</taxon>
    </lineage>
</organism>
<dbReference type="InterPro" id="IPR009057">
    <property type="entry name" value="Homeodomain-like_sf"/>
</dbReference>
<keyword evidence="1" id="KW-0805">Transcription regulation</keyword>
<dbReference type="GO" id="GO:0043565">
    <property type="term" value="F:sequence-specific DNA binding"/>
    <property type="evidence" value="ECO:0007669"/>
    <property type="project" value="InterPro"/>
</dbReference>
<dbReference type="SUPFAM" id="SSF46689">
    <property type="entry name" value="Homeodomain-like"/>
    <property type="match status" value="2"/>
</dbReference>
<evidence type="ECO:0000313" key="6">
    <source>
        <dbReference type="Proteomes" id="UP000324269"/>
    </source>
</evidence>
<keyword evidence="3" id="KW-0804">Transcription</keyword>
<dbReference type="Pfam" id="PF12833">
    <property type="entry name" value="HTH_18"/>
    <property type="match status" value="1"/>
</dbReference>
<dbReference type="Gene3D" id="1.10.10.60">
    <property type="entry name" value="Homeodomain-like"/>
    <property type="match status" value="2"/>
</dbReference>
<proteinExistence type="predicted"/>
<evidence type="ECO:0000256" key="1">
    <source>
        <dbReference type="ARBA" id="ARBA00023015"/>
    </source>
</evidence>
<name>A0A5D4U4X2_9BACI</name>
<dbReference type="GO" id="GO:0003700">
    <property type="term" value="F:DNA-binding transcription factor activity"/>
    <property type="evidence" value="ECO:0007669"/>
    <property type="project" value="InterPro"/>
</dbReference>
<dbReference type="OrthoDB" id="5337216at2"/>